<keyword evidence="2" id="KW-1133">Transmembrane helix</keyword>
<keyword evidence="2" id="KW-0812">Transmembrane</keyword>
<dbReference type="PANTHER" id="PTHR46825">
    <property type="entry name" value="D-ALANYL-D-ALANINE-CARBOXYPEPTIDASE/ENDOPEPTIDASE AMPH"/>
    <property type="match status" value="1"/>
</dbReference>
<dbReference type="InterPro" id="IPR050491">
    <property type="entry name" value="AmpC-like"/>
</dbReference>
<organism evidence="4 5">
    <name type="scientific">Trametes coccinea (strain BRFM310)</name>
    <name type="common">Pycnoporus coccineus</name>
    <dbReference type="NCBI Taxonomy" id="1353009"/>
    <lineage>
        <taxon>Eukaryota</taxon>
        <taxon>Fungi</taxon>
        <taxon>Dikarya</taxon>
        <taxon>Basidiomycota</taxon>
        <taxon>Agaricomycotina</taxon>
        <taxon>Agaricomycetes</taxon>
        <taxon>Polyporales</taxon>
        <taxon>Polyporaceae</taxon>
        <taxon>Trametes</taxon>
    </lineage>
</organism>
<name>A0A1Y2ITB4_TRAC3</name>
<evidence type="ECO:0000313" key="5">
    <source>
        <dbReference type="Proteomes" id="UP000193067"/>
    </source>
</evidence>
<gene>
    <name evidence="4" type="ORF">PYCCODRAFT_1388226</name>
</gene>
<dbReference type="Proteomes" id="UP000193067">
    <property type="component" value="Unassembled WGS sequence"/>
</dbReference>
<dbReference type="Pfam" id="PF00144">
    <property type="entry name" value="Beta-lactamase"/>
    <property type="match status" value="1"/>
</dbReference>
<keyword evidence="5" id="KW-1185">Reference proteome</keyword>
<dbReference type="PANTHER" id="PTHR46825:SF15">
    <property type="entry name" value="BETA-LACTAMASE-RELATED DOMAIN-CONTAINING PROTEIN"/>
    <property type="match status" value="1"/>
</dbReference>
<dbReference type="STRING" id="1353009.A0A1Y2ITB4"/>
<dbReference type="EMBL" id="KZ084099">
    <property type="protein sequence ID" value="OSD03874.1"/>
    <property type="molecule type" value="Genomic_DNA"/>
</dbReference>
<evidence type="ECO:0000256" key="2">
    <source>
        <dbReference type="SAM" id="Phobius"/>
    </source>
</evidence>
<dbReference type="SUPFAM" id="SSF56601">
    <property type="entry name" value="beta-lactamase/transpeptidase-like"/>
    <property type="match status" value="1"/>
</dbReference>
<feature type="domain" description="Beta-lactamase-related" evidence="3">
    <location>
        <begin position="82"/>
        <end position="431"/>
    </location>
</feature>
<evidence type="ECO:0000259" key="3">
    <source>
        <dbReference type="Pfam" id="PF00144"/>
    </source>
</evidence>
<feature type="transmembrane region" description="Helical" evidence="2">
    <location>
        <begin position="17"/>
        <end position="35"/>
    </location>
</feature>
<sequence>MIYRDLPHSGDAQRRRYTLATPICLLMLIIGYGVLRATVRWDLGSRAALYWIERAADPACRLATAKFGRPGPDVVITPELSDITRRLMRHGKVAGLSLGVTHFFGAGRDDEFGSWGIMTEDGGKVTPDTLFNIGSCSKAILTYSMGVLMEDFRLGENKTSLPTDVSELTWKTKVIDLLPETDWGLADKWATSEANLGDALSHVTGLPRHDFAWFSNDSTLEVARRLRHLKMTHGLRMQWDYNNQMYILAAHIIARYAKMPYTAFASERVFRALEMTATTFSPTKASLSGNLSHAWSDTGRRLPYWLNSDSMDNMEMLAGPGGIASSARDMTKWMREMLPWARHISPAQLPWAHPAYDATTARAIIFGRAPVPGISMIAYGLGWIRMTYHGHELVYHSGAIPGFRSLTILLPVEGAGVISLANSDDPLAVHEITAFNAVHRIIGLPLIDPGQFQHNPEVLPHWLGPRLGVPGYPQVSQASSAEPQVAVEQRLPLEMFVGTYSNVGYGNFTLCAPSTTSPYCNRVHAAFNSTHNGPTPAALLAEWPRLLATHLRLEQPYPHRPNLLWMTTHYIFLEGYGNNRSPFDYELLPPEYGMYMECMTRGTGAGLEVEGCGLFLSYERFQDCSSQAAVREQAEVWFDKVE</sequence>
<dbReference type="InterPro" id="IPR001466">
    <property type="entry name" value="Beta-lactam-related"/>
</dbReference>
<protein>
    <submittedName>
        <fullName evidence="4">Beta-lactamase/transpeptidase-like protein</fullName>
    </submittedName>
</protein>
<reference evidence="4 5" key="1">
    <citation type="journal article" date="2015" name="Biotechnol. Biofuels">
        <title>Enhanced degradation of softwood versus hardwood by the white-rot fungus Pycnoporus coccineus.</title>
        <authorList>
            <person name="Couturier M."/>
            <person name="Navarro D."/>
            <person name="Chevret D."/>
            <person name="Henrissat B."/>
            <person name="Piumi F."/>
            <person name="Ruiz-Duenas F.J."/>
            <person name="Martinez A.T."/>
            <person name="Grigoriev I.V."/>
            <person name="Riley R."/>
            <person name="Lipzen A."/>
            <person name="Berrin J.G."/>
            <person name="Master E.R."/>
            <person name="Rosso M.N."/>
        </authorList>
    </citation>
    <scope>NUCLEOTIDE SEQUENCE [LARGE SCALE GENOMIC DNA]</scope>
    <source>
        <strain evidence="4 5">BRFM310</strain>
    </source>
</reference>
<accession>A0A1Y2ITB4</accession>
<proteinExistence type="inferred from homology"/>
<dbReference type="InterPro" id="IPR012338">
    <property type="entry name" value="Beta-lactam/transpept-like"/>
</dbReference>
<evidence type="ECO:0000256" key="1">
    <source>
        <dbReference type="ARBA" id="ARBA00038215"/>
    </source>
</evidence>
<dbReference type="Gene3D" id="3.40.710.10">
    <property type="entry name" value="DD-peptidase/beta-lactamase superfamily"/>
    <property type="match status" value="1"/>
</dbReference>
<comment type="similarity">
    <text evidence="1">Belongs to the peptidase S12 family.</text>
</comment>
<keyword evidence="2" id="KW-0472">Membrane</keyword>
<dbReference type="AlphaFoldDB" id="A0A1Y2ITB4"/>
<evidence type="ECO:0000313" key="4">
    <source>
        <dbReference type="EMBL" id="OSD03874.1"/>
    </source>
</evidence>
<dbReference type="OrthoDB" id="5946976at2759"/>